<protein>
    <submittedName>
        <fullName evidence="1">Uncharacterized protein</fullName>
    </submittedName>
</protein>
<dbReference type="AlphaFoldDB" id="A0A927UA29"/>
<dbReference type="Proteomes" id="UP000766246">
    <property type="component" value="Unassembled WGS sequence"/>
</dbReference>
<organism evidence="1 2">
    <name type="scientific">Pseudobutyrivibrio ruminis</name>
    <dbReference type="NCBI Taxonomy" id="46206"/>
    <lineage>
        <taxon>Bacteria</taxon>
        <taxon>Bacillati</taxon>
        <taxon>Bacillota</taxon>
        <taxon>Clostridia</taxon>
        <taxon>Lachnospirales</taxon>
        <taxon>Lachnospiraceae</taxon>
        <taxon>Pseudobutyrivibrio</taxon>
    </lineage>
</organism>
<accession>A0A927UA29</accession>
<dbReference type="EMBL" id="SVER01000020">
    <property type="protein sequence ID" value="MBE5919881.1"/>
    <property type="molecule type" value="Genomic_DNA"/>
</dbReference>
<evidence type="ECO:0000313" key="2">
    <source>
        <dbReference type="Proteomes" id="UP000766246"/>
    </source>
</evidence>
<proteinExistence type="predicted"/>
<name>A0A927UA29_9FIRM</name>
<sequence length="122" mass="13994">MELNNIIDVVEKRAKDIADQEIVNYNKAHPELNLTDEAREAVRTRSISQLTLQLSKFHFKDDTDLQEQFDDWFSSNEEEDLIKACKHCLDDEAKKIREAASGKMSSLDAYLTKHLGSAHTID</sequence>
<evidence type="ECO:0000313" key="1">
    <source>
        <dbReference type="EMBL" id="MBE5919881.1"/>
    </source>
</evidence>
<comment type="caution">
    <text evidence="1">The sequence shown here is derived from an EMBL/GenBank/DDBJ whole genome shotgun (WGS) entry which is preliminary data.</text>
</comment>
<reference evidence="1" key="1">
    <citation type="submission" date="2019-04" db="EMBL/GenBank/DDBJ databases">
        <title>Evolution of Biomass-Degrading Anaerobic Consortia Revealed by Metagenomics.</title>
        <authorList>
            <person name="Peng X."/>
        </authorList>
    </citation>
    <scope>NUCLEOTIDE SEQUENCE</scope>
    <source>
        <strain evidence="1">SIG311</strain>
    </source>
</reference>
<gene>
    <name evidence="1" type="ORF">E7272_08550</name>
</gene>